<sequence>MTLSLDILKSIQPNYADAEEIVIPYNSYDNVKILEECTKVQKLVVNYNNISSLNLQKKFEHLKELTINSNQLEALDIIADLVQLNLSCNKFSSLNSLTKYQHLTNLDISNNQLSSQQSKQPLLKAIPTLIYSYGRWNCFFLFTM</sequence>
<comment type="caution">
    <text evidence="3">The sequence shown here is derived from an EMBL/GenBank/DDBJ whole genome shotgun (WGS) entry which is preliminary data.</text>
</comment>
<evidence type="ECO:0000256" key="1">
    <source>
        <dbReference type="ARBA" id="ARBA00022614"/>
    </source>
</evidence>
<evidence type="ECO:0000313" key="4">
    <source>
        <dbReference type="EMBL" id="CAL6103610.1"/>
    </source>
</evidence>
<reference evidence="4 5" key="2">
    <citation type="submission" date="2024-07" db="EMBL/GenBank/DDBJ databases">
        <authorList>
            <person name="Akdeniz Z."/>
        </authorList>
    </citation>
    <scope>NUCLEOTIDE SEQUENCE [LARGE SCALE GENOMIC DNA]</scope>
</reference>
<dbReference type="SUPFAM" id="SSF52075">
    <property type="entry name" value="Outer arm dynein light chain 1"/>
    <property type="match status" value="1"/>
</dbReference>
<accession>A0AA86NL10</accession>
<protein>
    <submittedName>
        <fullName evidence="3">Leucine-rich repeat domain-containing protein</fullName>
    </submittedName>
    <submittedName>
        <fullName evidence="4">Leucine-rich_repeat domain-containing protein</fullName>
    </submittedName>
</protein>
<organism evidence="3">
    <name type="scientific">Hexamita inflata</name>
    <dbReference type="NCBI Taxonomy" id="28002"/>
    <lineage>
        <taxon>Eukaryota</taxon>
        <taxon>Metamonada</taxon>
        <taxon>Diplomonadida</taxon>
        <taxon>Hexamitidae</taxon>
        <taxon>Hexamitinae</taxon>
        <taxon>Hexamita</taxon>
    </lineage>
</organism>
<dbReference type="EMBL" id="CATOUU010000234">
    <property type="protein sequence ID" value="CAI9921830.1"/>
    <property type="molecule type" value="Genomic_DNA"/>
</dbReference>
<evidence type="ECO:0000313" key="3">
    <source>
        <dbReference type="EMBL" id="CAI9921830.1"/>
    </source>
</evidence>
<dbReference type="PANTHER" id="PTHR47566">
    <property type="match status" value="1"/>
</dbReference>
<keyword evidence="1" id="KW-0433">Leucine-rich repeat</keyword>
<dbReference type="AlphaFoldDB" id="A0AA86NL10"/>
<gene>
    <name evidence="4" type="ORF">HINF_LOCUS72225</name>
    <name evidence="3" type="ORF">HINF_LOCUS9475</name>
</gene>
<dbReference type="PANTHER" id="PTHR47566:SF1">
    <property type="entry name" value="PROTEIN NUD1"/>
    <property type="match status" value="1"/>
</dbReference>
<dbReference type="Proteomes" id="UP001642409">
    <property type="component" value="Unassembled WGS sequence"/>
</dbReference>
<evidence type="ECO:0000256" key="2">
    <source>
        <dbReference type="ARBA" id="ARBA00022737"/>
    </source>
</evidence>
<name>A0AA86NL10_9EUKA</name>
<dbReference type="EMBL" id="CAXDID020000569">
    <property type="protein sequence ID" value="CAL6103610.1"/>
    <property type="molecule type" value="Genomic_DNA"/>
</dbReference>
<dbReference type="InterPro" id="IPR001611">
    <property type="entry name" value="Leu-rich_rpt"/>
</dbReference>
<dbReference type="InterPro" id="IPR032675">
    <property type="entry name" value="LRR_dom_sf"/>
</dbReference>
<keyword evidence="5" id="KW-1185">Reference proteome</keyword>
<dbReference type="Gene3D" id="3.80.10.10">
    <property type="entry name" value="Ribonuclease Inhibitor"/>
    <property type="match status" value="1"/>
</dbReference>
<dbReference type="PROSITE" id="PS51450">
    <property type="entry name" value="LRR"/>
    <property type="match status" value="2"/>
</dbReference>
<reference evidence="3" key="1">
    <citation type="submission" date="2023-06" db="EMBL/GenBank/DDBJ databases">
        <authorList>
            <person name="Kurt Z."/>
        </authorList>
    </citation>
    <scope>NUCLEOTIDE SEQUENCE</scope>
</reference>
<keyword evidence="2" id="KW-0677">Repeat</keyword>
<dbReference type="GO" id="GO:0035591">
    <property type="term" value="F:signaling adaptor activity"/>
    <property type="evidence" value="ECO:0007669"/>
    <property type="project" value="TreeGrafter"/>
</dbReference>
<evidence type="ECO:0000313" key="5">
    <source>
        <dbReference type="Proteomes" id="UP001642409"/>
    </source>
</evidence>
<dbReference type="InterPro" id="IPR052574">
    <property type="entry name" value="CDIRP"/>
</dbReference>
<proteinExistence type="predicted"/>